<dbReference type="EMBL" id="GL377302">
    <property type="protein sequence ID" value="EFJ03496.1"/>
    <property type="molecule type" value="Genomic_DNA"/>
</dbReference>
<evidence type="ECO:0000313" key="4">
    <source>
        <dbReference type="Proteomes" id="UP000007431"/>
    </source>
</evidence>
<feature type="region of interest" description="Disordered" evidence="1">
    <location>
        <begin position="158"/>
        <end position="185"/>
    </location>
</feature>
<dbReference type="KEGG" id="scm:SCHCO_02613241"/>
<evidence type="ECO:0000313" key="3">
    <source>
        <dbReference type="EMBL" id="EFJ03496.1"/>
    </source>
</evidence>
<dbReference type="PANTHER" id="PTHR28243:SF1">
    <property type="entry name" value="PYRIDOXAMINE 5'-PHOSPHATE OXIDASE ALR4036 FAMILY FMN-BINDING DOMAIN-CONTAINING PROTEIN"/>
    <property type="match status" value="1"/>
</dbReference>
<dbReference type="InterPro" id="IPR012349">
    <property type="entry name" value="Split_barrel_FMN-bd"/>
</dbReference>
<dbReference type="SUPFAM" id="SSF50475">
    <property type="entry name" value="FMN-binding split barrel"/>
    <property type="match status" value="1"/>
</dbReference>
<sequence length="228" mass="25844">MEAPQWKTSIAHTLSKSPSVANRMLQLSSLDASDPSRPYIRSFFFHSFVSAATYPSHPVLVAPVDMRTPKLAHLLAHPRIRLSWHLPDAGEQYHIAGTVAILPTPQDTLYPHYAFAIRRPEANSGLRALADEEFDWEKLREEVYHSLDARQRKSFASRRLPGSSIPAEEASSLEDSSEVEEHAAQSNMGLVVIDPAEVEVLEMEEWPSTRRTRFWRSRDGSWESELLV</sequence>
<dbReference type="GO" id="GO:0010181">
    <property type="term" value="F:FMN binding"/>
    <property type="evidence" value="ECO:0007669"/>
    <property type="project" value="InterPro"/>
</dbReference>
<dbReference type="AlphaFoldDB" id="D8PMH2"/>
<dbReference type="InParanoid" id="D8PMH2"/>
<gene>
    <name evidence="3" type="ORF">SCHCODRAFT_47983</name>
</gene>
<feature type="domain" description="Pyridoxamine 5'-phosphate oxidase Alr4036 family FMN-binding" evidence="2">
    <location>
        <begin position="4"/>
        <end position="102"/>
    </location>
</feature>
<dbReference type="OMA" id="PENKGHI"/>
<accession>D8PMH2</accession>
<proteinExistence type="predicted"/>
<dbReference type="OrthoDB" id="2875975at2759"/>
<evidence type="ECO:0000259" key="2">
    <source>
        <dbReference type="Pfam" id="PF12766"/>
    </source>
</evidence>
<dbReference type="Pfam" id="PF12766">
    <property type="entry name" value="Pyridox_oxase_2"/>
    <property type="match status" value="1"/>
</dbReference>
<dbReference type="InterPro" id="IPR024624">
    <property type="entry name" value="Pyridox_Oxase_Alr4036_FMN-bd"/>
</dbReference>
<dbReference type="RefSeq" id="XP_003038398.1">
    <property type="nucleotide sequence ID" value="XM_003038352.1"/>
</dbReference>
<evidence type="ECO:0000256" key="1">
    <source>
        <dbReference type="SAM" id="MobiDB-lite"/>
    </source>
</evidence>
<dbReference type="GeneID" id="9589575"/>
<reference evidence="3 4" key="1">
    <citation type="journal article" date="2010" name="Nat. Biotechnol.">
        <title>Genome sequence of the model mushroom Schizophyllum commune.</title>
        <authorList>
            <person name="Ohm R.A."/>
            <person name="de Jong J.F."/>
            <person name="Lugones L.G."/>
            <person name="Aerts A."/>
            <person name="Kothe E."/>
            <person name="Stajich J.E."/>
            <person name="de Vries R.P."/>
            <person name="Record E."/>
            <person name="Levasseur A."/>
            <person name="Baker S.E."/>
            <person name="Bartholomew K.A."/>
            <person name="Coutinho P.M."/>
            <person name="Erdmann S."/>
            <person name="Fowler T.J."/>
            <person name="Gathman A.C."/>
            <person name="Lombard V."/>
            <person name="Henrissat B."/>
            <person name="Knabe N."/>
            <person name="Kuees U."/>
            <person name="Lilly W.W."/>
            <person name="Lindquist E."/>
            <person name="Lucas S."/>
            <person name="Magnuson J.K."/>
            <person name="Piumi F."/>
            <person name="Raudaskoski M."/>
            <person name="Salamov A."/>
            <person name="Schmutz J."/>
            <person name="Schwarze F.W.M.R."/>
            <person name="vanKuyk P.A."/>
            <person name="Horton J.S."/>
            <person name="Grigoriev I.V."/>
            <person name="Woesten H.A.B."/>
        </authorList>
    </citation>
    <scope>NUCLEOTIDE SEQUENCE [LARGE SCALE GENOMIC DNA]</scope>
    <source>
        <strain evidence="4">H4-8 / FGSC 9210</strain>
    </source>
</reference>
<name>D8PMH2_SCHCM</name>
<dbReference type="PANTHER" id="PTHR28243">
    <property type="entry name" value="AGL049CP"/>
    <property type="match status" value="1"/>
</dbReference>
<dbReference type="Gene3D" id="2.30.110.10">
    <property type="entry name" value="Electron Transport, Fmn-binding Protein, Chain A"/>
    <property type="match status" value="1"/>
</dbReference>
<dbReference type="VEuPathDB" id="FungiDB:SCHCODRAFT_02613241"/>
<dbReference type="HOGENOM" id="CLU_058669_1_1_1"/>
<organism evidence="4">
    <name type="scientific">Schizophyllum commune (strain H4-8 / FGSC 9210)</name>
    <name type="common">Split gill fungus</name>
    <dbReference type="NCBI Taxonomy" id="578458"/>
    <lineage>
        <taxon>Eukaryota</taxon>
        <taxon>Fungi</taxon>
        <taxon>Dikarya</taxon>
        <taxon>Basidiomycota</taxon>
        <taxon>Agaricomycotina</taxon>
        <taxon>Agaricomycetes</taxon>
        <taxon>Agaricomycetidae</taxon>
        <taxon>Agaricales</taxon>
        <taxon>Schizophyllaceae</taxon>
        <taxon>Schizophyllum</taxon>
    </lineage>
</organism>
<dbReference type="STRING" id="578458.D8PMH2"/>
<protein>
    <recommendedName>
        <fullName evidence="2">Pyridoxamine 5'-phosphate oxidase Alr4036 family FMN-binding domain-containing protein</fullName>
    </recommendedName>
</protein>
<dbReference type="Proteomes" id="UP000007431">
    <property type="component" value="Unassembled WGS sequence"/>
</dbReference>
<keyword evidence="4" id="KW-1185">Reference proteome</keyword>